<dbReference type="InterPro" id="IPR003607">
    <property type="entry name" value="HD/PDEase_dom"/>
</dbReference>
<dbReference type="AlphaFoldDB" id="A0AAV5A5F0"/>
<evidence type="ECO:0000259" key="1">
    <source>
        <dbReference type="SMART" id="SM00471"/>
    </source>
</evidence>
<dbReference type="PANTHER" id="PTHR33594">
    <property type="entry name" value="SUPERFAMILY HYDROLASE, PUTATIVE (AFU_ORTHOLOGUE AFUA_1G03035)-RELATED"/>
    <property type="match status" value="1"/>
</dbReference>
<feature type="domain" description="HD/PDEase" evidence="1">
    <location>
        <begin position="5"/>
        <end position="147"/>
    </location>
</feature>
<organism evidence="2 3">
    <name type="scientific">Clathrus columnatus</name>
    <dbReference type="NCBI Taxonomy" id="1419009"/>
    <lineage>
        <taxon>Eukaryota</taxon>
        <taxon>Fungi</taxon>
        <taxon>Dikarya</taxon>
        <taxon>Basidiomycota</taxon>
        <taxon>Agaricomycotina</taxon>
        <taxon>Agaricomycetes</taxon>
        <taxon>Phallomycetidae</taxon>
        <taxon>Phallales</taxon>
        <taxon>Clathraceae</taxon>
        <taxon>Clathrus</taxon>
    </lineage>
</organism>
<dbReference type="Proteomes" id="UP001050691">
    <property type="component" value="Unassembled WGS sequence"/>
</dbReference>
<sequence>MSKYDPSHDALHVNRVRNTALHIARSLQSEKNPQPEIDLFVIELAALFHDINDKKYSSSEPKSTLDLLTPFFTVLSEQHPELNIYNDRRAPLICKIIDNVSWSTESKLLEGEGGGITDWHRTCLELHCVQDADRLDAIGAMGASGHLSCLDSGVMRPLHNPDNNVQDSAIQHFYDKLLKIQSRLKTDIGRKLGGERHQFMIQFLEAVEREVKL</sequence>
<accession>A0AAV5A5F0</accession>
<name>A0AAV5A5F0_9AGAM</name>
<gene>
    <name evidence="2" type="ORF">Clacol_002440</name>
</gene>
<protein>
    <recommendedName>
        <fullName evidence="1">HD/PDEase domain-containing protein</fullName>
    </recommendedName>
</protein>
<dbReference type="SMART" id="SM00471">
    <property type="entry name" value="HDc"/>
    <property type="match status" value="1"/>
</dbReference>
<dbReference type="CDD" id="cd00077">
    <property type="entry name" value="HDc"/>
    <property type="match status" value="1"/>
</dbReference>
<comment type="caution">
    <text evidence="2">The sequence shown here is derived from an EMBL/GenBank/DDBJ whole genome shotgun (WGS) entry which is preliminary data.</text>
</comment>
<dbReference type="EMBL" id="BPWL01000003">
    <property type="protein sequence ID" value="GJJ08231.1"/>
    <property type="molecule type" value="Genomic_DNA"/>
</dbReference>
<reference evidence="2" key="1">
    <citation type="submission" date="2021-10" db="EMBL/GenBank/DDBJ databases">
        <title>De novo Genome Assembly of Clathrus columnatus (Basidiomycota, Fungi) Using Illumina and Nanopore Sequence Data.</title>
        <authorList>
            <person name="Ogiso-Tanaka E."/>
            <person name="Itagaki H."/>
            <person name="Hosoya T."/>
            <person name="Hosaka K."/>
        </authorList>
    </citation>
    <scope>NUCLEOTIDE SEQUENCE</scope>
    <source>
        <strain evidence="2">MO-923</strain>
    </source>
</reference>
<evidence type="ECO:0000313" key="2">
    <source>
        <dbReference type="EMBL" id="GJJ08231.1"/>
    </source>
</evidence>
<evidence type="ECO:0000313" key="3">
    <source>
        <dbReference type="Proteomes" id="UP001050691"/>
    </source>
</evidence>
<dbReference type="SUPFAM" id="SSF109604">
    <property type="entry name" value="HD-domain/PDEase-like"/>
    <property type="match status" value="1"/>
</dbReference>
<keyword evidence="3" id="KW-1185">Reference proteome</keyword>
<proteinExistence type="predicted"/>
<dbReference type="PANTHER" id="PTHR33594:SF1">
    <property type="entry name" value="HD_PDEASE DOMAIN-CONTAINING PROTEIN"/>
    <property type="match status" value="1"/>
</dbReference>
<dbReference type="Gene3D" id="1.10.3210.50">
    <property type="match status" value="1"/>
</dbReference>